<dbReference type="InterPro" id="IPR025351">
    <property type="entry name" value="Pvc16_N"/>
</dbReference>
<name>A0A8J3Y949_9ACTN</name>
<evidence type="ECO:0000313" key="3">
    <source>
        <dbReference type="EMBL" id="GIJ03682.1"/>
    </source>
</evidence>
<dbReference type="Pfam" id="PF14065">
    <property type="entry name" value="Pvc16_N"/>
    <property type="match status" value="1"/>
</dbReference>
<reference evidence="3" key="1">
    <citation type="submission" date="2021-01" db="EMBL/GenBank/DDBJ databases">
        <title>Whole genome shotgun sequence of Spirilliplanes yamanashiensis NBRC 15828.</title>
        <authorList>
            <person name="Komaki H."/>
            <person name="Tamura T."/>
        </authorList>
    </citation>
    <scope>NUCLEOTIDE SEQUENCE</scope>
    <source>
        <strain evidence="3">NBRC 15828</strain>
    </source>
</reference>
<feature type="region of interest" description="Disordered" evidence="1">
    <location>
        <begin position="182"/>
        <end position="209"/>
    </location>
</feature>
<dbReference type="AlphaFoldDB" id="A0A8J3Y949"/>
<proteinExistence type="predicted"/>
<dbReference type="Proteomes" id="UP000652013">
    <property type="component" value="Unassembled WGS sequence"/>
</dbReference>
<dbReference type="RefSeq" id="WP_203938938.1">
    <property type="nucleotide sequence ID" value="NZ_BAAAGJ010000022.1"/>
</dbReference>
<organism evidence="3 4">
    <name type="scientific">Spirilliplanes yamanashiensis</name>
    <dbReference type="NCBI Taxonomy" id="42233"/>
    <lineage>
        <taxon>Bacteria</taxon>
        <taxon>Bacillati</taxon>
        <taxon>Actinomycetota</taxon>
        <taxon>Actinomycetes</taxon>
        <taxon>Micromonosporales</taxon>
        <taxon>Micromonosporaceae</taxon>
        <taxon>Spirilliplanes</taxon>
    </lineage>
</organism>
<feature type="domain" description="Pvc16 N-terminal" evidence="2">
    <location>
        <begin position="22"/>
        <end position="144"/>
    </location>
</feature>
<keyword evidence="4" id="KW-1185">Reference proteome</keyword>
<accession>A0A8J3Y949</accession>
<protein>
    <recommendedName>
        <fullName evidence="2">Pvc16 N-terminal domain-containing protein</fullName>
    </recommendedName>
</protein>
<evidence type="ECO:0000256" key="1">
    <source>
        <dbReference type="SAM" id="MobiDB-lite"/>
    </source>
</evidence>
<sequence length="209" mass="22064">MAAPSRLAGAGVRGHAGRVIGEVNRALRALLAPLLPPGCTVRFGPPSHEPGLDLFLAGVREDEAGSGTDWTDIRDADGRVTARRPPIRRFDLRYHVAVTAKDEDTEALLLDAVLTVVDPKQRVDPALLDDGLAGQPVVLRLDPAVVAYPDRTVLGVVVNAPLVPAPVREIAPPADRISLGVAAPGRPLPAPAPRRAPKGWSGSRIVEED</sequence>
<gene>
    <name evidence="3" type="ORF">Sya03_30340</name>
</gene>
<evidence type="ECO:0000313" key="4">
    <source>
        <dbReference type="Proteomes" id="UP000652013"/>
    </source>
</evidence>
<evidence type="ECO:0000259" key="2">
    <source>
        <dbReference type="Pfam" id="PF14065"/>
    </source>
</evidence>
<comment type="caution">
    <text evidence="3">The sequence shown here is derived from an EMBL/GenBank/DDBJ whole genome shotgun (WGS) entry which is preliminary data.</text>
</comment>
<dbReference type="EMBL" id="BOOY01000022">
    <property type="protein sequence ID" value="GIJ03682.1"/>
    <property type="molecule type" value="Genomic_DNA"/>
</dbReference>